<keyword evidence="3" id="KW-1185">Reference proteome</keyword>
<evidence type="ECO:0000313" key="2">
    <source>
        <dbReference type="EMBL" id="MBM7717241.1"/>
    </source>
</evidence>
<keyword evidence="1" id="KW-1133">Transmembrane helix</keyword>
<proteinExistence type="predicted"/>
<keyword evidence="1" id="KW-0472">Membrane</keyword>
<organism evidence="2 3">
    <name type="scientific">Siminovitchia thermophila</name>
    <dbReference type="NCBI Taxonomy" id="1245522"/>
    <lineage>
        <taxon>Bacteria</taxon>
        <taxon>Bacillati</taxon>
        <taxon>Bacillota</taxon>
        <taxon>Bacilli</taxon>
        <taxon>Bacillales</taxon>
        <taxon>Bacillaceae</taxon>
        <taxon>Siminovitchia</taxon>
    </lineage>
</organism>
<name>A0ABS2RF75_9BACI</name>
<evidence type="ECO:0000313" key="3">
    <source>
        <dbReference type="Proteomes" id="UP000823485"/>
    </source>
</evidence>
<dbReference type="RefSeq" id="WP_171973914.1">
    <property type="nucleotide sequence ID" value="NZ_JAFBFH010000041.1"/>
</dbReference>
<feature type="transmembrane region" description="Helical" evidence="1">
    <location>
        <begin position="26"/>
        <end position="43"/>
    </location>
</feature>
<accession>A0ABS2RF75</accession>
<evidence type="ECO:0000256" key="1">
    <source>
        <dbReference type="SAM" id="Phobius"/>
    </source>
</evidence>
<keyword evidence="1" id="KW-0812">Transmembrane</keyword>
<protein>
    <submittedName>
        <fullName evidence="2">Uncharacterized protein</fullName>
    </submittedName>
</protein>
<sequence>MPSQETLDDSKRILLDIRILIEHQTLFLKMITAIVICKIIHIYKTEKKYITIRIF</sequence>
<dbReference type="EMBL" id="JAFBFH010000041">
    <property type="protein sequence ID" value="MBM7717241.1"/>
    <property type="molecule type" value="Genomic_DNA"/>
</dbReference>
<gene>
    <name evidence="2" type="ORF">JOC94_004266</name>
</gene>
<comment type="caution">
    <text evidence="2">The sequence shown here is derived from an EMBL/GenBank/DDBJ whole genome shotgun (WGS) entry which is preliminary data.</text>
</comment>
<dbReference type="Proteomes" id="UP000823485">
    <property type="component" value="Unassembled WGS sequence"/>
</dbReference>
<reference evidence="2 3" key="1">
    <citation type="submission" date="2021-01" db="EMBL/GenBank/DDBJ databases">
        <title>Genomic Encyclopedia of Type Strains, Phase IV (KMG-IV): sequencing the most valuable type-strain genomes for metagenomic binning, comparative biology and taxonomic classification.</title>
        <authorList>
            <person name="Goeker M."/>
        </authorList>
    </citation>
    <scope>NUCLEOTIDE SEQUENCE [LARGE SCALE GENOMIC DNA]</scope>
    <source>
        <strain evidence="2 3">DSM 105453</strain>
    </source>
</reference>